<comment type="similarity">
    <text evidence="7">Belongs to the mitochondrial carrier (TC 2.A.29) family.</text>
</comment>
<accession>A0AAV6XBP2</accession>
<sequence length="379" mass="41473">MKKEDGSAQKKSYSYSYCVMEDIYGVVMGVPKDQLQLQLSHKNPPPPPPFHLHFPLPNLGPAFQDLINTREVGEFLSGALAGAMTKAILAPLETIRTRMVVGVGSKNIHGSFAQIIEQQGWQGLWAGNAINMLRIVPTQAIELGTFEYVKRAMTSTQDKWNQNGSPRLNIGNLSLSFSLSWLSPVAVGGAAAGIVSTLVCHPLEVLKDRLTVSPEVYPNLSIAVHKIYRDGGIGTFYSGLFPTLIGMLPYSTCYYFMYETMKKSYCLGKKKQSLTRAEMLLVGALSGLTASTISYPLEVARKRLMVGALRGKCPPNMAAALSEVVREEGVIGLYRGWAASCLKVMPSSGITWMFYEAWKDVLLVERRRAAAAKSSAPRG</sequence>
<evidence type="ECO:0000256" key="6">
    <source>
        <dbReference type="PROSITE-ProRule" id="PRU00282"/>
    </source>
</evidence>
<feature type="repeat" description="Solcar" evidence="6">
    <location>
        <begin position="180"/>
        <end position="264"/>
    </location>
</feature>
<dbReference type="Gene3D" id="1.50.40.10">
    <property type="entry name" value="Mitochondrial carrier domain"/>
    <property type="match status" value="1"/>
</dbReference>
<evidence type="ECO:0000256" key="1">
    <source>
        <dbReference type="ARBA" id="ARBA00004141"/>
    </source>
</evidence>
<dbReference type="GO" id="GO:0016020">
    <property type="term" value="C:membrane"/>
    <property type="evidence" value="ECO:0007669"/>
    <property type="project" value="UniProtKB-SubCell"/>
</dbReference>
<evidence type="ECO:0008006" key="11">
    <source>
        <dbReference type="Google" id="ProtNLM"/>
    </source>
</evidence>
<keyword evidence="5 6" id="KW-0472">Membrane</keyword>
<comment type="caution">
    <text evidence="9">The sequence shown here is derived from an EMBL/GenBank/DDBJ whole genome shotgun (WGS) entry which is preliminary data.</text>
</comment>
<evidence type="ECO:0000256" key="3">
    <source>
        <dbReference type="ARBA" id="ARBA00022692"/>
    </source>
</evidence>
<keyword evidence="8" id="KW-1133">Transmembrane helix</keyword>
<dbReference type="InterPro" id="IPR018108">
    <property type="entry name" value="MCP_transmembrane"/>
</dbReference>
<evidence type="ECO:0000313" key="10">
    <source>
        <dbReference type="Proteomes" id="UP000826271"/>
    </source>
</evidence>
<protein>
    <recommendedName>
        <fullName evidence="11">Mitochondrial adenine nucleotide transporter BTL1</fullName>
    </recommendedName>
</protein>
<dbReference type="EMBL" id="WHWC01000007">
    <property type="protein sequence ID" value="KAG8380279.1"/>
    <property type="molecule type" value="Genomic_DNA"/>
</dbReference>
<dbReference type="InterPro" id="IPR023395">
    <property type="entry name" value="MCP_dom_sf"/>
</dbReference>
<dbReference type="AlphaFoldDB" id="A0AAV6XBP2"/>
<dbReference type="PROSITE" id="PS50920">
    <property type="entry name" value="SOLCAR"/>
    <property type="match status" value="3"/>
</dbReference>
<evidence type="ECO:0000256" key="4">
    <source>
        <dbReference type="ARBA" id="ARBA00022737"/>
    </source>
</evidence>
<keyword evidence="4" id="KW-0677">Repeat</keyword>
<keyword evidence="10" id="KW-1185">Reference proteome</keyword>
<evidence type="ECO:0000256" key="2">
    <source>
        <dbReference type="ARBA" id="ARBA00022448"/>
    </source>
</evidence>
<keyword evidence="2 7" id="KW-0813">Transport</keyword>
<evidence type="ECO:0000256" key="7">
    <source>
        <dbReference type="RuleBase" id="RU000488"/>
    </source>
</evidence>
<feature type="transmembrane region" description="Helical" evidence="8">
    <location>
        <begin position="279"/>
        <end position="297"/>
    </location>
</feature>
<dbReference type="PANTHER" id="PTHR24089">
    <property type="entry name" value="SOLUTE CARRIER FAMILY 25"/>
    <property type="match status" value="1"/>
</dbReference>
<proteinExistence type="inferred from homology"/>
<evidence type="ECO:0000256" key="8">
    <source>
        <dbReference type="SAM" id="Phobius"/>
    </source>
</evidence>
<feature type="repeat" description="Solcar" evidence="6">
    <location>
        <begin position="69"/>
        <end position="152"/>
    </location>
</feature>
<dbReference type="InterPro" id="IPR002067">
    <property type="entry name" value="MCP"/>
</dbReference>
<dbReference type="Pfam" id="PF00153">
    <property type="entry name" value="Mito_carr"/>
    <property type="match status" value="3"/>
</dbReference>
<dbReference type="PRINTS" id="PR00926">
    <property type="entry name" value="MITOCARRIER"/>
</dbReference>
<comment type="subcellular location">
    <subcellularLocation>
        <location evidence="1">Membrane</location>
        <topology evidence="1">Multi-pass membrane protein</topology>
    </subcellularLocation>
</comment>
<reference evidence="9" key="1">
    <citation type="submission" date="2019-10" db="EMBL/GenBank/DDBJ databases">
        <authorList>
            <person name="Zhang R."/>
            <person name="Pan Y."/>
            <person name="Wang J."/>
            <person name="Ma R."/>
            <person name="Yu S."/>
        </authorList>
    </citation>
    <scope>NUCLEOTIDE SEQUENCE</scope>
    <source>
        <strain evidence="9">LA-IB0</strain>
        <tissue evidence="9">Leaf</tissue>
    </source>
</reference>
<evidence type="ECO:0000313" key="9">
    <source>
        <dbReference type="EMBL" id="KAG8380279.1"/>
    </source>
</evidence>
<dbReference type="SUPFAM" id="SSF103506">
    <property type="entry name" value="Mitochondrial carrier"/>
    <property type="match status" value="1"/>
</dbReference>
<organism evidence="9 10">
    <name type="scientific">Buddleja alternifolia</name>
    <dbReference type="NCBI Taxonomy" id="168488"/>
    <lineage>
        <taxon>Eukaryota</taxon>
        <taxon>Viridiplantae</taxon>
        <taxon>Streptophyta</taxon>
        <taxon>Embryophyta</taxon>
        <taxon>Tracheophyta</taxon>
        <taxon>Spermatophyta</taxon>
        <taxon>Magnoliopsida</taxon>
        <taxon>eudicotyledons</taxon>
        <taxon>Gunneridae</taxon>
        <taxon>Pentapetalae</taxon>
        <taxon>asterids</taxon>
        <taxon>lamiids</taxon>
        <taxon>Lamiales</taxon>
        <taxon>Scrophulariaceae</taxon>
        <taxon>Buddlejeae</taxon>
        <taxon>Buddleja</taxon>
    </lineage>
</organism>
<keyword evidence="3 6" id="KW-0812">Transmembrane</keyword>
<dbReference type="GO" id="GO:0055085">
    <property type="term" value="P:transmembrane transport"/>
    <property type="evidence" value="ECO:0007669"/>
    <property type="project" value="InterPro"/>
</dbReference>
<dbReference type="Proteomes" id="UP000826271">
    <property type="component" value="Unassembled WGS sequence"/>
</dbReference>
<gene>
    <name evidence="9" type="ORF">BUALT_Bualt07G0176800</name>
</gene>
<feature type="transmembrane region" description="Helical" evidence="8">
    <location>
        <begin position="236"/>
        <end position="258"/>
    </location>
</feature>
<name>A0AAV6XBP2_9LAMI</name>
<evidence type="ECO:0000256" key="5">
    <source>
        <dbReference type="ARBA" id="ARBA00023136"/>
    </source>
</evidence>
<feature type="repeat" description="Solcar" evidence="6">
    <location>
        <begin position="274"/>
        <end position="361"/>
    </location>
</feature>